<name>A0ABV4FV47_9BRAD</name>
<protein>
    <recommendedName>
        <fullName evidence="3">PQQ-binding-like beta-propeller repeat protein</fullName>
    </recommendedName>
</protein>
<reference evidence="1 2" key="1">
    <citation type="submission" date="2024-07" db="EMBL/GenBank/DDBJ databases">
        <title>Genomic Encyclopedia of Type Strains, Phase V (KMG-V): Genome sequencing to study the core and pangenomes of soil and plant-associated prokaryotes.</title>
        <authorList>
            <person name="Whitman W."/>
        </authorList>
    </citation>
    <scope>NUCLEOTIDE SEQUENCE [LARGE SCALE GENOMIC DNA]</scope>
    <source>
        <strain evidence="1 2">USDA 152</strain>
    </source>
</reference>
<proteinExistence type="predicted"/>
<sequence length="430" mass="45839">MPPVFRVYAYRLANAAWCGRLLSVAASCLEPTIRALPAALFFLSSLSCLNFPLSAEPSSGNGLISSSKYLWSIPEVTVLEVAPATNGTAVLLLQDREKRLALSIGASELSTGTRVPILSAKMLAASAIHLAVAADGSLWVGGTQNIRRSIGGAPLSDGYIAKLDPAGHVIREIEVARNRDNTIADIAVLPSGDAVIVGREDDASWLARISGDGEIVWEKTFGAGKIASVTVLNDLIAVVAFEAVDGHPVGAAVRVALWRFETEGRLLDRQLVREEPAQNPSSAWLMKVVSGRGDLYAATAWTEPWSKPPSAKPLSVARITPKGQIIWQKDVPDTVVPGRLGPMPCPRTVVAPLDGGLITFCVAAEGTNLFYLERATAQITRDLLPNTVERVCDGSNGRASFMLPHSDSSILIFGTGGSCSWLQKVQLRKK</sequence>
<keyword evidence="2" id="KW-1185">Reference proteome</keyword>
<comment type="caution">
    <text evidence="1">The sequence shown here is derived from an EMBL/GenBank/DDBJ whole genome shotgun (WGS) entry which is preliminary data.</text>
</comment>
<accession>A0ABV4FV47</accession>
<evidence type="ECO:0008006" key="3">
    <source>
        <dbReference type="Google" id="ProtNLM"/>
    </source>
</evidence>
<dbReference type="SUPFAM" id="SSF63829">
    <property type="entry name" value="Calcium-dependent phosphotriesterase"/>
    <property type="match status" value="1"/>
</dbReference>
<organism evidence="1 2">
    <name type="scientific">Bradyrhizobium ottawaense</name>
    <dbReference type="NCBI Taxonomy" id="931866"/>
    <lineage>
        <taxon>Bacteria</taxon>
        <taxon>Pseudomonadati</taxon>
        <taxon>Pseudomonadota</taxon>
        <taxon>Alphaproteobacteria</taxon>
        <taxon>Hyphomicrobiales</taxon>
        <taxon>Nitrobacteraceae</taxon>
        <taxon>Bradyrhizobium</taxon>
    </lineage>
</organism>
<gene>
    <name evidence="1" type="ORF">ABIG07_004434</name>
</gene>
<evidence type="ECO:0000313" key="1">
    <source>
        <dbReference type="EMBL" id="MEY9455486.1"/>
    </source>
</evidence>
<dbReference type="Proteomes" id="UP001565369">
    <property type="component" value="Unassembled WGS sequence"/>
</dbReference>
<dbReference type="EMBL" id="JBGBZJ010000003">
    <property type="protein sequence ID" value="MEY9455486.1"/>
    <property type="molecule type" value="Genomic_DNA"/>
</dbReference>
<evidence type="ECO:0000313" key="2">
    <source>
        <dbReference type="Proteomes" id="UP001565369"/>
    </source>
</evidence>